<reference evidence="2 3" key="1">
    <citation type="submission" date="2019-03" db="EMBL/GenBank/DDBJ databases">
        <title>First draft genome of Liparis tanakae, snailfish: a comprehensive survey of snailfish specific genes.</title>
        <authorList>
            <person name="Kim W."/>
            <person name="Song I."/>
            <person name="Jeong J.-H."/>
            <person name="Kim D."/>
            <person name="Kim S."/>
            <person name="Ryu S."/>
            <person name="Song J.Y."/>
            <person name="Lee S.K."/>
        </authorList>
    </citation>
    <scope>NUCLEOTIDE SEQUENCE [LARGE SCALE GENOMIC DNA]</scope>
    <source>
        <tissue evidence="2">Muscle</tissue>
    </source>
</reference>
<gene>
    <name evidence="2" type="ORF">EYF80_019993</name>
</gene>
<comment type="caution">
    <text evidence="2">The sequence shown here is derived from an EMBL/GenBank/DDBJ whole genome shotgun (WGS) entry which is preliminary data.</text>
</comment>
<evidence type="ECO:0000313" key="3">
    <source>
        <dbReference type="Proteomes" id="UP000314294"/>
    </source>
</evidence>
<organism evidence="2 3">
    <name type="scientific">Liparis tanakae</name>
    <name type="common">Tanaka's snailfish</name>
    <dbReference type="NCBI Taxonomy" id="230148"/>
    <lineage>
        <taxon>Eukaryota</taxon>
        <taxon>Metazoa</taxon>
        <taxon>Chordata</taxon>
        <taxon>Craniata</taxon>
        <taxon>Vertebrata</taxon>
        <taxon>Euteleostomi</taxon>
        <taxon>Actinopterygii</taxon>
        <taxon>Neopterygii</taxon>
        <taxon>Teleostei</taxon>
        <taxon>Neoteleostei</taxon>
        <taxon>Acanthomorphata</taxon>
        <taxon>Eupercaria</taxon>
        <taxon>Perciformes</taxon>
        <taxon>Cottioidei</taxon>
        <taxon>Cottales</taxon>
        <taxon>Liparidae</taxon>
        <taxon>Liparis</taxon>
    </lineage>
</organism>
<protein>
    <submittedName>
        <fullName evidence="2">Uncharacterized protein</fullName>
    </submittedName>
</protein>
<dbReference type="EMBL" id="SRLO01000171">
    <property type="protein sequence ID" value="TNN69761.1"/>
    <property type="molecule type" value="Genomic_DNA"/>
</dbReference>
<sequence length="102" mass="11415">MTHRTSRASSTVARALQMTAARAMSRGLVTTEGSGTRFTRPLPVEKTEGEIQSPHTALLVVEQLSFWKRLMSPQSRQGLHFCRLRSSLKRLLRQGTHRASSP</sequence>
<name>A0A4Z2HVZ8_9TELE</name>
<accession>A0A4Z2HVZ8</accession>
<evidence type="ECO:0000313" key="2">
    <source>
        <dbReference type="EMBL" id="TNN69761.1"/>
    </source>
</evidence>
<dbReference type="Proteomes" id="UP000314294">
    <property type="component" value="Unassembled WGS sequence"/>
</dbReference>
<feature type="region of interest" description="Disordered" evidence="1">
    <location>
        <begin position="26"/>
        <end position="51"/>
    </location>
</feature>
<proteinExistence type="predicted"/>
<evidence type="ECO:0000256" key="1">
    <source>
        <dbReference type="SAM" id="MobiDB-lite"/>
    </source>
</evidence>
<dbReference type="AlphaFoldDB" id="A0A4Z2HVZ8"/>
<keyword evidence="3" id="KW-1185">Reference proteome</keyword>